<protein>
    <submittedName>
        <fullName evidence="2">Uncharacterized protein</fullName>
    </submittedName>
</protein>
<evidence type="ECO:0000313" key="3">
    <source>
        <dbReference type="Proteomes" id="UP000322667"/>
    </source>
</evidence>
<organism evidence="2 3">
    <name type="scientific">Gossypium tomentosum</name>
    <name type="common">Hawaiian cotton</name>
    <name type="synonym">Gossypium sandvicense</name>
    <dbReference type="NCBI Taxonomy" id="34277"/>
    <lineage>
        <taxon>Eukaryota</taxon>
        <taxon>Viridiplantae</taxon>
        <taxon>Streptophyta</taxon>
        <taxon>Embryophyta</taxon>
        <taxon>Tracheophyta</taxon>
        <taxon>Spermatophyta</taxon>
        <taxon>Magnoliopsida</taxon>
        <taxon>eudicotyledons</taxon>
        <taxon>Gunneridae</taxon>
        <taxon>Pentapetalae</taxon>
        <taxon>rosids</taxon>
        <taxon>malvids</taxon>
        <taxon>Malvales</taxon>
        <taxon>Malvaceae</taxon>
        <taxon>Malvoideae</taxon>
        <taxon>Gossypium</taxon>
    </lineage>
</organism>
<sequence length="90" mass="10472">MNLSQEIKTTPSLKTLWVFSSILRLNGTTTRMRRLTLFIRKFLLLVYVKFSSVGCELMYVMLVLNIIGYDFSLHLNRCIQIHVTVNTNVC</sequence>
<evidence type="ECO:0000313" key="2">
    <source>
        <dbReference type="EMBL" id="TYH51708.1"/>
    </source>
</evidence>
<keyword evidence="3" id="KW-1185">Reference proteome</keyword>
<proteinExistence type="predicted"/>
<accession>A0A5D2JA74</accession>
<keyword evidence="1" id="KW-0472">Membrane</keyword>
<dbReference type="AlphaFoldDB" id="A0A5D2JA74"/>
<dbReference type="Proteomes" id="UP000322667">
    <property type="component" value="Chromosome D10"/>
</dbReference>
<feature type="transmembrane region" description="Helical" evidence="1">
    <location>
        <begin position="42"/>
        <end position="67"/>
    </location>
</feature>
<reference evidence="2 3" key="1">
    <citation type="submission" date="2019-07" db="EMBL/GenBank/DDBJ databases">
        <title>WGS assembly of Gossypium tomentosum.</title>
        <authorList>
            <person name="Chen Z.J."/>
            <person name="Sreedasyam A."/>
            <person name="Ando A."/>
            <person name="Song Q."/>
            <person name="De L."/>
            <person name="Hulse-Kemp A."/>
            <person name="Ding M."/>
            <person name="Ye W."/>
            <person name="Kirkbride R."/>
            <person name="Jenkins J."/>
            <person name="Plott C."/>
            <person name="Lovell J."/>
            <person name="Lin Y.-M."/>
            <person name="Vaughn R."/>
            <person name="Liu B."/>
            <person name="Li W."/>
            <person name="Simpson S."/>
            <person name="Scheffler B."/>
            <person name="Saski C."/>
            <person name="Grover C."/>
            <person name="Hu G."/>
            <person name="Conover J."/>
            <person name="Carlson J."/>
            <person name="Shu S."/>
            <person name="Boston L."/>
            <person name="Williams M."/>
            <person name="Peterson D."/>
            <person name="Mcgee K."/>
            <person name="Jones D."/>
            <person name="Wendel J."/>
            <person name="Stelly D."/>
            <person name="Grimwood J."/>
            <person name="Schmutz J."/>
        </authorList>
    </citation>
    <scope>NUCLEOTIDE SEQUENCE [LARGE SCALE GENOMIC DNA]</scope>
    <source>
        <strain evidence="2">7179.01</strain>
    </source>
</reference>
<dbReference type="EMBL" id="CM017632">
    <property type="protein sequence ID" value="TYH51708.1"/>
    <property type="molecule type" value="Genomic_DNA"/>
</dbReference>
<evidence type="ECO:0000256" key="1">
    <source>
        <dbReference type="SAM" id="Phobius"/>
    </source>
</evidence>
<gene>
    <name evidence="2" type="ORF">ES332_D10G296700v1</name>
</gene>
<keyword evidence="1" id="KW-1133">Transmembrane helix</keyword>
<keyword evidence="1" id="KW-0812">Transmembrane</keyword>
<name>A0A5D2JA74_GOSTO</name>